<dbReference type="EMBL" id="HBUF01190003">
    <property type="protein sequence ID" value="CAG6657916.1"/>
    <property type="molecule type" value="Transcribed_RNA"/>
</dbReference>
<evidence type="ECO:0000313" key="3">
    <source>
        <dbReference type="EMBL" id="CAG6657916.1"/>
    </source>
</evidence>
<proteinExistence type="predicted"/>
<feature type="domain" description="Acyltransferase 3" evidence="2">
    <location>
        <begin position="34"/>
        <end position="236"/>
    </location>
</feature>
<accession>A0A8D8RX64</accession>
<dbReference type="InterPro" id="IPR002656">
    <property type="entry name" value="Acyl_transf_3_dom"/>
</dbReference>
<sequence>MCGKIMVNLESVMLQLHGAPTSNIVINVVNYCFVLCRYFRVAAGAVIFFLVSSWATTIMVSLHYGYRARIQDPFAMFDELYDKPWTRLGPYLVGMFAGWFLLRSKNKIKMSLSTTVIGWFLSLATLFCLVYGLHLTTLEAWGSALYVSVGHTAWGAALAWIVIACCTGYGGCINSALSFRMLQPLSRLTYCAYLVHPVIMVATSFQMDGPMHIHNALTLILYFGNVVASFLLSFCISLTLEAPIVRLLKITLAPKARRTHLERHDILRLHDILSAGIEHNFSFLYAS</sequence>
<dbReference type="PANTHER" id="PTHR11161">
    <property type="entry name" value="O-ACYLTRANSFERASE"/>
    <property type="match status" value="1"/>
</dbReference>
<feature type="transmembrane region" description="Helical" evidence="1">
    <location>
        <begin position="84"/>
        <end position="102"/>
    </location>
</feature>
<protein>
    <submittedName>
        <fullName evidence="3">Nose resistant to fluoxetine protein 6</fullName>
    </submittedName>
</protein>
<dbReference type="PANTHER" id="PTHR11161:SF69">
    <property type="entry name" value="NOSE RESISTANT TO FLUOXETINE PROTEIN 6-LIKE PROTEIN"/>
    <property type="match status" value="1"/>
</dbReference>
<organism evidence="3">
    <name type="scientific">Cacopsylla melanoneura</name>
    <dbReference type="NCBI Taxonomy" id="428564"/>
    <lineage>
        <taxon>Eukaryota</taxon>
        <taxon>Metazoa</taxon>
        <taxon>Ecdysozoa</taxon>
        <taxon>Arthropoda</taxon>
        <taxon>Hexapoda</taxon>
        <taxon>Insecta</taxon>
        <taxon>Pterygota</taxon>
        <taxon>Neoptera</taxon>
        <taxon>Paraneoptera</taxon>
        <taxon>Hemiptera</taxon>
        <taxon>Sternorrhyncha</taxon>
        <taxon>Psylloidea</taxon>
        <taxon>Psyllidae</taxon>
        <taxon>Psyllinae</taxon>
        <taxon>Cacopsylla</taxon>
    </lineage>
</organism>
<feature type="transmembrane region" description="Helical" evidence="1">
    <location>
        <begin position="153"/>
        <end position="176"/>
    </location>
</feature>
<dbReference type="GO" id="GO:0016747">
    <property type="term" value="F:acyltransferase activity, transferring groups other than amino-acyl groups"/>
    <property type="evidence" value="ECO:0007669"/>
    <property type="project" value="InterPro"/>
</dbReference>
<feature type="transmembrane region" description="Helical" evidence="1">
    <location>
        <begin position="114"/>
        <end position="133"/>
    </location>
</feature>
<feature type="transmembrane region" description="Helical" evidence="1">
    <location>
        <begin position="41"/>
        <end position="64"/>
    </location>
</feature>
<keyword evidence="1" id="KW-0812">Transmembrane</keyword>
<feature type="transmembrane region" description="Helical" evidence="1">
    <location>
        <begin position="12"/>
        <end position="34"/>
    </location>
</feature>
<evidence type="ECO:0000256" key="1">
    <source>
        <dbReference type="SAM" id="Phobius"/>
    </source>
</evidence>
<dbReference type="Pfam" id="PF01757">
    <property type="entry name" value="Acyl_transf_3"/>
    <property type="match status" value="1"/>
</dbReference>
<reference evidence="3" key="1">
    <citation type="submission" date="2021-05" db="EMBL/GenBank/DDBJ databases">
        <authorList>
            <person name="Alioto T."/>
            <person name="Alioto T."/>
            <person name="Gomez Garrido J."/>
        </authorList>
    </citation>
    <scope>NUCLEOTIDE SEQUENCE</scope>
</reference>
<keyword evidence="1" id="KW-0472">Membrane</keyword>
<dbReference type="AlphaFoldDB" id="A0A8D8RX64"/>
<feature type="transmembrane region" description="Helical" evidence="1">
    <location>
        <begin position="188"/>
        <end position="207"/>
    </location>
</feature>
<evidence type="ECO:0000259" key="2">
    <source>
        <dbReference type="Pfam" id="PF01757"/>
    </source>
</evidence>
<feature type="transmembrane region" description="Helical" evidence="1">
    <location>
        <begin position="219"/>
        <end position="240"/>
    </location>
</feature>
<keyword evidence="1" id="KW-1133">Transmembrane helix</keyword>
<dbReference type="InterPro" id="IPR052728">
    <property type="entry name" value="O2_lipid_transport_reg"/>
</dbReference>
<name>A0A8D8RX64_9HEMI</name>